<evidence type="ECO:0000313" key="3">
    <source>
        <dbReference type="Proteomes" id="UP000827092"/>
    </source>
</evidence>
<feature type="compositionally biased region" description="Polar residues" evidence="1">
    <location>
        <begin position="21"/>
        <end position="34"/>
    </location>
</feature>
<accession>A0AAV6U7S9</accession>
<organism evidence="2 3">
    <name type="scientific">Oedothorax gibbosus</name>
    <dbReference type="NCBI Taxonomy" id="931172"/>
    <lineage>
        <taxon>Eukaryota</taxon>
        <taxon>Metazoa</taxon>
        <taxon>Ecdysozoa</taxon>
        <taxon>Arthropoda</taxon>
        <taxon>Chelicerata</taxon>
        <taxon>Arachnida</taxon>
        <taxon>Araneae</taxon>
        <taxon>Araneomorphae</taxon>
        <taxon>Entelegynae</taxon>
        <taxon>Araneoidea</taxon>
        <taxon>Linyphiidae</taxon>
        <taxon>Erigoninae</taxon>
        <taxon>Oedothorax</taxon>
    </lineage>
</organism>
<keyword evidence="3" id="KW-1185">Reference proteome</keyword>
<feature type="compositionally biased region" description="Basic and acidic residues" evidence="1">
    <location>
        <begin position="74"/>
        <end position="85"/>
    </location>
</feature>
<feature type="region of interest" description="Disordered" evidence="1">
    <location>
        <begin position="21"/>
        <end position="92"/>
    </location>
</feature>
<feature type="compositionally biased region" description="Basic and acidic residues" evidence="1">
    <location>
        <begin position="35"/>
        <end position="54"/>
    </location>
</feature>
<dbReference type="EMBL" id="JAFNEN010000569">
    <property type="protein sequence ID" value="KAG8180300.1"/>
    <property type="molecule type" value="Genomic_DNA"/>
</dbReference>
<comment type="caution">
    <text evidence="2">The sequence shown here is derived from an EMBL/GenBank/DDBJ whole genome shotgun (WGS) entry which is preliminary data.</text>
</comment>
<name>A0AAV6U7S9_9ARAC</name>
<evidence type="ECO:0000256" key="1">
    <source>
        <dbReference type="SAM" id="MobiDB-lite"/>
    </source>
</evidence>
<dbReference type="Proteomes" id="UP000827092">
    <property type="component" value="Unassembled WGS sequence"/>
</dbReference>
<dbReference type="AlphaFoldDB" id="A0AAV6U7S9"/>
<gene>
    <name evidence="2" type="ORF">JTE90_024215</name>
</gene>
<proteinExistence type="predicted"/>
<evidence type="ECO:0000313" key="2">
    <source>
        <dbReference type="EMBL" id="KAG8180300.1"/>
    </source>
</evidence>
<reference evidence="2 3" key="1">
    <citation type="journal article" date="2022" name="Nat. Ecol. Evol.">
        <title>A masculinizing supergene underlies an exaggerated male reproductive morph in a spider.</title>
        <authorList>
            <person name="Hendrickx F."/>
            <person name="De Corte Z."/>
            <person name="Sonet G."/>
            <person name="Van Belleghem S.M."/>
            <person name="Kostlbacher S."/>
            <person name="Vangestel C."/>
        </authorList>
    </citation>
    <scope>NUCLEOTIDE SEQUENCE [LARGE SCALE GENOMIC DNA]</scope>
    <source>
        <strain evidence="2">W744_W776</strain>
    </source>
</reference>
<protein>
    <submittedName>
        <fullName evidence="2">Uncharacterized protein</fullName>
    </submittedName>
</protein>
<sequence>MSNKPNFQNLSLQFTRKLHTTSTVNHPISSASPKTEQETPDLSRNHPKLTHKDTNPLWGVTPPLAPYPRCGQKLQEKGTTPDRVNHFQKSTN</sequence>